<reference evidence="10" key="2">
    <citation type="submission" date="2025-09" db="UniProtKB">
        <authorList>
            <consortium name="Ensembl"/>
        </authorList>
    </citation>
    <scope>IDENTIFICATION</scope>
</reference>
<comment type="subcellular location">
    <subcellularLocation>
        <location evidence="8">Nucleus</location>
    </subcellularLocation>
</comment>
<keyword evidence="3" id="KW-0456">Lyase</keyword>
<dbReference type="GO" id="GO:0005634">
    <property type="term" value="C:nucleus"/>
    <property type="evidence" value="ECO:0007669"/>
    <property type="project" value="UniProtKB-SubCell"/>
</dbReference>
<keyword evidence="2 8" id="KW-0378">Hydrolase</keyword>
<dbReference type="GO" id="GO:1990838">
    <property type="term" value="F:poly(U)-specific exoribonuclease activity, producing 3' uridine cyclic phosphate ends"/>
    <property type="evidence" value="ECO:0007669"/>
    <property type="project" value="UniProtKB-UniRule"/>
</dbReference>
<dbReference type="GeneTree" id="ENSGT00390000004596"/>
<evidence type="ECO:0000256" key="5">
    <source>
        <dbReference type="ARBA" id="ARBA00029300"/>
    </source>
</evidence>
<keyword evidence="1 8" id="KW-0540">Nuclease</keyword>
<feature type="active site" description="Proton donor/acceptor" evidence="8">
    <location>
        <position position="238"/>
    </location>
</feature>
<evidence type="ECO:0000256" key="3">
    <source>
        <dbReference type="ARBA" id="ARBA00023239"/>
    </source>
</evidence>
<dbReference type="Pfam" id="PF09749">
    <property type="entry name" value="HVSL"/>
    <property type="match status" value="1"/>
</dbReference>
<dbReference type="GO" id="GO:0030223">
    <property type="term" value="P:neutrophil differentiation"/>
    <property type="evidence" value="ECO:0007669"/>
    <property type="project" value="Ensembl"/>
</dbReference>
<keyword evidence="11" id="KW-1185">Reference proteome</keyword>
<evidence type="ECO:0000256" key="7">
    <source>
        <dbReference type="ARBA" id="ARBA00046102"/>
    </source>
</evidence>
<evidence type="ECO:0000256" key="4">
    <source>
        <dbReference type="ARBA" id="ARBA00023242"/>
    </source>
</evidence>
<keyword evidence="4 8" id="KW-0539">Nucleus</keyword>
<evidence type="ECO:0000313" key="11">
    <source>
        <dbReference type="Proteomes" id="UP000261540"/>
    </source>
</evidence>
<organism evidence="10 11">
    <name type="scientific">Paramormyrops kingsleyae</name>
    <dbReference type="NCBI Taxonomy" id="1676925"/>
    <lineage>
        <taxon>Eukaryota</taxon>
        <taxon>Metazoa</taxon>
        <taxon>Chordata</taxon>
        <taxon>Craniata</taxon>
        <taxon>Vertebrata</taxon>
        <taxon>Euteleostomi</taxon>
        <taxon>Actinopterygii</taxon>
        <taxon>Neopterygii</taxon>
        <taxon>Teleostei</taxon>
        <taxon>Osteoglossocephala</taxon>
        <taxon>Osteoglossomorpha</taxon>
        <taxon>Osteoglossiformes</taxon>
        <taxon>Mormyridae</taxon>
        <taxon>Paramormyrops</taxon>
    </lineage>
</organism>
<dbReference type="HAMAP" id="MF_03040">
    <property type="entry name" value="USB1"/>
    <property type="match status" value="1"/>
</dbReference>
<reference evidence="10" key="1">
    <citation type="submission" date="2025-08" db="UniProtKB">
        <authorList>
            <consortium name="Ensembl"/>
        </authorList>
    </citation>
    <scope>IDENTIFICATION</scope>
</reference>
<dbReference type="PANTHER" id="PTHR13522:SF3">
    <property type="entry name" value="U6 SNRNA PHOSPHODIESTERASE 1"/>
    <property type="match status" value="1"/>
</dbReference>
<name>A0A3B3T2Q8_9TELE</name>
<evidence type="ECO:0000256" key="6">
    <source>
        <dbReference type="ARBA" id="ARBA00029305"/>
    </source>
</evidence>
<feature type="active site" description="Proton donor/acceptor" evidence="8">
    <location>
        <position position="150"/>
    </location>
</feature>
<dbReference type="PANTHER" id="PTHR13522">
    <property type="entry name" value="U6 SNRNA PHOSPHODIESTERASE 1"/>
    <property type="match status" value="1"/>
</dbReference>
<dbReference type="Gene3D" id="3.90.1140.10">
    <property type="entry name" value="Cyclic phosphodiesterase"/>
    <property type="match status" value="1"/>
</dbReference>
<comment type="function">
    <text evidence="7">3'-5' RNA exonuclease that trims the 3' end of oligo(U) and oligo(A) tracts of the pre-U6 small nuclear RNA (snRNA) molecule, leading to the formation of a mature U6 snRNA 3' end-terminated with a 2',3'-cyclic phosphate. Participates in the U6 snRNA 3' end processing that prevents U6 snRNA degradation. In addition also removes uridines from the 3' end of U6atac snRNA and possibly the vault RNA VTRNA1-1.</text>
</comment>
<comment type="catalytic activity">
    <reaction evidence="6">
        <text>a 3'-end uridylyl-adenosine-RNA = a 3'-end 2',3'-cyclophospho-uridine-RNA + adenosine</text>
        <dbReference type="Rhea" id="RHEA:67896"/>
        <dbReference type="Rhea" id="RHEA-COMP:17385"/>
        <dbReference type="Rhea" id="RHEA-COMP:17386"/>
        <dbReference type="ChEBI" id="CHEBI:16335"/>
        <dbReference type="ChEBI" id="CHEBI:85644"/>
        <dbReference type="ChEBI" id="CHEBI:176518"/>
    </reaction>
    <physiologicalReaction direction="left-to-right" evidence="6">
        <dbReference type="Rhea" id="RHEA:67897"/>
    </physiologicalReaction>
</comment>
<evidence type="ECO:0000256" key="8">
    <source>
        <dbReference type="HAMAP-Rule" id="MF_03040"/>
    </source>
</evidence>
<evidence type="ECO:0000313" key="10">
    <source>
        <dbReference type="Ensembl" id="ENSPKIP00000036616.1"/>
    </source>
</evidence>
<protein>
    <recommendedName>
        <fullName evidence="8">U6 snRNA phosphodiesterase</fullName>
        <ecNumber evidence="8">3.1.4.-</ecNumber>
    </recommendedName>
</protein>
<feature type="region of interest" description="Disordered" evidence="9">
    <location>
        <begin position="1"/>
        <end position="75"/>
    </location>
</feature>
<evidence type="ECO:0000256" key="9">
    <source>
        <dbReference type="SAM" id="MobiDB-lite"/>
    </source>
</evidence>
<dbReference type="STRING" id="1676925.ENSPKIP00000036616"/>
<dbReference type="GO" id="GO:0043484">
    <property type="term" value="P:regulation of RNA splicing"/>
    <property type="evidence" value="ECO:0007669"/>
    <property type="project" value="Ensembl"/>
</dbReference>
<dbReference type="Ensembl" id="ENSPKIT00000017566.1">
    <property type="protein sequence ID" value="ENSPKIP00000036616.1"/>
    <property type="gene ID" value="ENSPKIG00000015109.1"/>
</dbReference>
<dbReference type="AlphaFoldDB" id="A0A3B3T2Q8"/>
<accession>A0A3B3T2Q8</accession>
<dbReference type="FunFam" id="3.90.1140.10:FF:000002">
    <property type="entry name" value="U6 snRNA phosphodiesterase"/>
    <property type="match status" value="1"/>
</dbReference>
<dbReference type="EC" id="3.1.4.-" evidence="8"/>
<evidence type="ECO:0000256" key="2">
    <source>
        <dbReference type="ARBA" id="ARBA00022801"/>
    </source>
</evidence>
<proteinExistence type="inferred from homology"/>
<dbReference type="Proteomes" id="UP000261540">
    <property type="component" value="Unplaced"/>
</dbReference>
<dbReference type="GO" id="GO:0034477">
    <property type="term" value="P:U6 snRNA 3'-end processing"/>
    <property type="evidence" value="ECO:0007669"/>
    <property type="project" value="UniProtKB-UniRule"/>
</dbReference>
<comment type="catalytic activity">
    <reaction evidence="5">
        <text>a 3'-end uridylyl-uridine-RNA = a 3'-end 2',3'-cyclophospho-uridine-RNA + uridine</text>
        <dbReference type="Rhea" id="RHEA:46052"/>
        <dbReference type="Rhea" id="RHEA-COMP:17384"/>
        <dbReference type="Rhea" id="RHEA-COMP:17385"/>
        <dbReference type="ChEBI" id="CHEBI:16704"/>
        <dbReference type="ChEBI" id="CHEBI:85643"/>
        <dbReference type="ChEBI" id="CHEBI:85644"/>
    </reaction>
    <physiologicalReaction direction="left-to-right" evidence="5">
        <dbReference type="Rhea" id="RHEA:46053"/>
    </physiologicalReaction>
</comment>
<comment type="similarity">
    <text evidence="8">Belongs to the 2H phosphoesterase superfamily. USB1 family.</text>
</comment>
<sequence>MLVGYSSSSEEEEEEEEKGNIKGEKRKRQRSETDYPSSFCKKVKPTTGSEDHSQPQSEDGICIEETPPLHQKPRLPLPESVLEMFPEEKVTEDSSLHGGRVRSFQHERGNWATYVYLPYHPEDGFLELLEEMSRLTTTHGFQLSCSTEFHLSLSQTVVLPHHWIQPFVMSLQTGLAQCSRFSCIASQLKVYSNQEKTRTFLALEVSTGHAQLLELVRVVDKTMEEFNLSTFYQKPSFHISLAWCVGDQSDRLRAECLPQLQVTPPFLCPHFKHMGTHALWWFLRVSVRGTAARQLVIPKIEDY</sequence>
<comment type="function">
    <text evidence="8">Phosphodiesterase responsible for the U6 snRNA 3' end processing. Acts as an exoribonuclease (RNase) responsible for trimming the poly(U) tract of the last nucleotides in the pre-U6 snRNA molecule, leading to the formation of mature U6 snRNA.</text>
</comment>
<dbReference type="InterPro" id="IPR027521">
    <property type="entry name" value="Usb1"/>
</dbReference>
<gene>
    <name evidence="8" type="primary">USB1</name>
</gene>
<evidence type="ECO:0000256" key="1">
    <source>
        <dbReference type="ARBA" id="ARBA00022722"/>
    </source>
</evidence>
<dbReference type="GO" id="GO:0016829">
    <property type="term" value="F:lyase activity"/>
    <property type="evidence" value="ECO:0007669"/>
    <property type="project" value="UniProtKB-KW"/>
</dbReference>